<evidence type="ECO:0000313" key="1">
    <source>
        <dbReference type="EMBL" id="BAG43504.1"/>
    </source>
</evidence>
<dbReference type="KEGG" id="bmu:Bmul_1665"/>
<sequence>MEPTGSDLGDYSEPYRGFEIEVKTEQVWDGEHVHYRVLERGEVRIDWRLVKVDGILLTERRVIERVLDEARRAVDAELGDASAR</sequence>
<gene>
    <name evidence="1" type="ordered locus">BMULJ_01579</name>
</gene>
<dbReference type="RefSeq" id="WP_006400182.1">
    <property type="nucleotide sequence ID" value="NC_010084.1"/>
</dbReference>
<evidence type="ECO:0008006" key="3">
    <source>
        <dbReference type="Google" id="ProtNLM"/>
    </source>
</evidence>
<name>A0A0H3KF29_BURM1</name>
<protein>
    <recommendedName>
        <fullName evidence="3">Bacteriophage protein</fullName>
    </recommendedName>
</protein>
<reference evidence="1 2" key="1">
    <citation type="submission" date="2007-04" db="EMBL/GenBank/DDBJ databases">
        <title>Complete genome sequence of Burkholderia multivorans ATCC 17616.</title>
        <authorList>
            <person name="Ohtsubo Y."/>
            <person name="Yamashita A."/>
            <person name="Kurokawa K."/>
            <person name="Takami H."/>
            <person name="Yuhara S."/>
            <person name="Nishiyama E."/>
            <person name="Endo R."/>
            <person name="Miyazaki R."/>
            <person name="Ono A."/>
            <person name="Yano K."/>
            <person name="Ito M."/>
            <person name="Sota M."/>
            <person name="Yuji N."/>
            <person name="Hattori M."/>
            <person name="Tsuda M."/>
        </authorList>
    </citation>
    <scope>NUCLEOTIDE SEQUENCE [LARGE SCALE GENOMIC DNA]</scope>
    <source>
        <strain evidence="2">ATCC 17616 / 249</strain>
    </source>
</reference>
<dbReference type="HOGENOM" id="CLU_175347_0_0_4"/>
<accession>A0A0H3KF29</accession>
<dbReference type="EMBL" id="AP009385">
    <property type="protein sequence ID" value="BAG43504.1"/>
    <property type="molecule type" value="Genomic_DNA"/>
</dbReference>
<organism evidence="1 2">
    <name type="scientific">Burkholderia multivorans (strain ATCC 17616 / 249)</name>
    <dbReference type="NCBI Taxonomy" id="395019"/>
    <lineage>
        <taxon>Bacteria</taxon>
        <taxon>Pseudomonadati</taxon>
        <taxon>Pseudomonadota</taxon>
        <taxon>Betaproteobacteria</taxon>
        <taxon>Burkholderiales</taxon>
        <taxon>Burkholderiaceae</taxon>
        <taxon>Burkholderia</taxon>
        <taxon>Burkholderia cepacia complex</taxon>
    </lineage>
</organism>
<dbReference type="KEGG" id="bmj:BMULJ_01579"/>
<dbReference type="Proteomes" id="UP000008815">
    <property type="component" value="Chromosome 1"/>
</dbReference>
<proteinExistence type="predicted"/>
<keyword evidence="2" id="KW-1185">Reference proteome</keyword>
<evidence type="ECO:0000313" key="2">
    <source>
        <dbReference type="Proteomes" id="UP000008815"/>
    </source>
</evidence>
<dbReference type="AlphaFoldDB" id="A0A0H3KF29"/>
<dbReference type="STRING" id="395019.BMULJ_01579"/>